<evidence type="ECO:0000256" key="5">
    <source>
        <dbReference type="ARBA" id="ARBA00022989"/>
    </source>
</evidence>
<feature type="domain" description="ABC transmembrane type-1" evidence="8">
    <location>
        <begin position="74"/>
        <end position="283"/>
    </location>
</feature>
<dbReference type="InterPro" id="IPR000515">
    <property type="entry name" value="MetI-like"/>
</dbReference>
<dbReference type="AlphaFoldDB" id="A0A5M9I2N6"/>
<evidence type="ECO:0000313" key="9">
    <source>
        <dbReference type="EMBL" id="KAA8502206.1"/>
    </source>
</evidence>
<feature type="transmembrane region" description="Helical" evidence="7">
    <location>
        <begin position="109"/>
        <end position="129"/>
    </location>
</feature>
<feature type="transmembrane region" description="Helical" evidence="7">
    <location>
        <begin position="205"/>
        <end position="227"/>
    </location>
</feature>
<evidence type="ECO:0000259" key="8">
    <source>
        <dbReference type="PROSITE" id="PS50928"/>
    </source>
</evidence>
<feature type="transmembrane region" description="Helical" evidence="7">
    <location>
        <begin position="156"/>
        <end position="184"/>
    </location>
</feature>
<feature type="transmembrane region" description="Helical" evidence="7">
    <location>
        <begin position="74"/>
        <end position="97"/>
    </location>
</feature>
<keyword evidence="2 7" id="KW-0813">Transport</keyword>
<dbReference type="RefSeq" id="WP_087151223.1">
    <property type="nucleotide sequence ID" value="NZ_VMSO01000003.1"/>
</dbReference>
<accession>A0A5M9I2N6</accession>
<dbReference type="CDD" id="cd06261">
    <property type="entry name" value="TM_PBP2"/>
    <property type="match status" value="1"/>
</dbReference>
<dbReference type="InterPro" id="IPR051393">
    <property type="entry name" value="ABC_transporter_permease"/>
</dbReference>
<comment type="caution">
    <text evidence="9">The sequence shown here is derived from an EMBL/GenBank/DDBJ whole genome shotgun (WGS) entry which is preliminary data.</text>
</comment>
<evidence type="ECO:0000256" key="3">
    <source>
        <dbReference type="ARBA" id="ARBA00022475"/>
    </source>
</evidence>
<feature type="transmembrane region" description="Helical" evidence="7">
    <location>
        <begin position="21"/>
        <end position="43"/>
    </location>
</feature>
<name>A0A5M9I2N6_9FIRM</name>
<keyword evidence="10" id="KW-1185">Reference proteome</keyword>
<dbReference type="PANTHER" id="PTHR30193">
    <property type="entry name" value="ABC TRANSPORTER PERMEASE PROTEIN"/>
    <property type="match status" value="1"/>
</dbReference>
<sequence>MFKRRPLQSKSEIWMRNIAMGFLIIYMTIFLIIPVVIVIAGSFHQWNPLNQTYNWIGLDNYIRMFSYPTFWQSMANTVIFCVVVVFFRVLLGLAIAYALNSKLMKHKTLFRTIFYMPTVTPLVAVAYVWKIMYNPQFGLIDNIFGLDINWLFDSSFALPALMVMTIWKDFGYAVILFLSGLLSLPSDCYESASIDGANAWQTFRYITLPLLKPTMLFVVVTSIISYLQAYVPVLVMTTGGPGTSTYLSSYLVYDQAFKQYNFGFASAISLFILVLTALFTVISFKVTGANES</sequence>
<keyword evidence="6 7" id="KW-0472">Membrane</keyword>
<dbReference type="Proteomes" id="UP000322025">
    <property type="component" value="Unassembled WGS sequence"/>
</dbReference>
<dbReference type="Gene3D" id="1.10.3720.10">
    <property type="entry name" value="MetI-like"/>
    <property type="match status" value="1"/>
</dbReference>
<proteinExistence type="inferred from homology"/>
<feature type="transmembrane region" description="Helical" evidence="7">
    <location>
        <begin position="233"/>
        <end position="253"/>
    </location>
</feature>
<dbReference type="GO" id="GO:0055085">
    <property type="term" value="P:transmembrane transport"/>
    <property type="evidence" value="ECO:0007669"/>
    <property type="project" value="InterPro"/>
</dbReference>
<dbReference type="PROSITE" id="PS50928">
    <property type="entry name" value="ABC_TM1"/>
    <property type="match status" value="1"/>
</dbReference>
<organism evidence="9 10">
    <name type="scientific">Mediterraneibacter catenae</name>
    <dbReference type="NCBI Taxonomy" id="2594882"/>
    <lineage>
        <taxon>Bacteria</taxon>
        <taxon>Bacillati</taxon>
        <taxon>Bacillota</taxon>
        <taxon>Clostridia</taxon>
        <taxon>Lachnospirales</taxon>
        <taxon>Lachnospiraceae</taxon>
        <taxon>Mediterraneibacter</taxon>
    </lineage>
</organism>
<keyword evidence="4 7" id="KW-0812">Transmembrane</keyword>
<evidence type="ECO:0000313" key="10">
    <source>
        <dbReference type="Proteomes" id="UP000322025"/>
    </source>
</evidence>
<keyword evidence="3" id="KW-1003">Cell membrane</keyword>
<comment type="similarity">
    <text evidence="7">Belongs to the binding-protein-dependent transport system permease family.</text>
</comment>
<evidence type="ECO:0000256" key="6">
    <source>
        <dbReference type="ARBA" id="ARBA00023136"/>
    </source>
</evidence>
<dbReference type="PANTHER" id="PTHR30193:SF37">
    <property type="entry name" value="INNER MEMBRANE ABC TRANSPORTER PERMEASE PROTEIN YCJO"/>
    <property type="match status" value="1"/>
</dbReference>
<evidence type="ECO:0000256" key="1">
    <source>
        <dbReference type="ARBA" id="ARBA00004651"/>
    </source>
</evidence>
<keyword evidence="5 7" id="KW-1133">Transmembrane helix</keyword>
<evidence type="ECO:0000256" key="7">
    <source>
        <dbReference type="RuleBase" id="RU363032"/>
    </source>
</evidence>
<dbReference type="InterPro" id="IPR035906">
    <property type="entry name" value="MetI-like_sf"/>
</dbReference>
<dbReference type="Pfam" id="PF00528">
    <property type="entry name" value="BPD_transp_1"/>
    <property type="match status" value="1"/>
</dbReference>
<evidence type="ECO:0000256" key="2">
    <source>
        <dbReference type="ARBA" id="ARBA00022448"/>
    </source>
</evidence>
<dbReference type="OrthoDB" id="367897at2"/>
<dbReference type="SUPFAM" id="SSF161098">
    <property type="entry name" value="MetI-like"/>
    <property type="match status" value="1"/>
</dbReference>
<feature type="transmembrane region" description="Helical" evidence="7">
    <location>
        <begin position="260"/>
        <end position="284"/>
    </location>
</feature>
<evidence type="ECO:0000256" key="4">
    <source>
        <dbReference type="ARBA" id="ARBA00022692"/>
    </source>
</evidence>
<dbReference type="EMBL" id="VMSO01000003">
    <property type="protein sequence ID" value="KAA8502206.1"/>
    <property type="molecule type" value="Genomic_DNA"/>
</dbReference>
<reference evidence="9 10" key="1">
    <citation type="submission" date="2019-07" db="EMBL/GenBank/DDBJ databases">
        <authorList>
            <person name="Wongkuna S."/>
            <person name="Scaria J."/>
        </authorList>
    </citation>
    <scope>NUCLEOTIDE SEQUENCE [LARGE SCALE GENOMIC DNA]</scope>
    <source>
        <strain evidence="9 10">SW178</strain>
    </source>
</reference>
<protein>
    <submittedName>
        <fullName evidence="9">Sugar ABC transporter permease</fullName>
    </submittedName>
</protein>
<dbReference type="GO" id="GO:0005886">
    <property type="term" value="C:plasma membrane"/>
    <property type="evidence" value="ECO:0007669"/>
    <property type="project" value="UniProtKB-SubCell"/>
</dbReference>
<gene>
    <name evidence="9" type="ORF">FNY66_03515</name>
</gene>
<comment type="subcellular location">
    <subcellularLocation>
        <location evidence="1 7">Cell membrane</location>
        <topology evidence="1 7">Multi-pass membrane protein</topology>
    </subcellularLocation>
</comment>